<evidence type="ECO:0000256" key="6">
    <source>
        <dbReference type="ARBA" id="ARBA00022723"/>
    </source>
</evidence>
<keyword evidence="6" id="KW-0479">Metal-binding</keyword>
<dbReference type="EC" id="1.6.5.11" evidence="15"/>
<dbReference type="InterPro" id="IPR019574">
    <property type="entry name" value="NADH_UbQ_OxRdtase_Gsu_4Fe4S-bd"/>
</dbReference>
<feature type="domain" description="4Fe-4S His(Cys)3-ligated-type" evidence="14">
    <location>
        <begin position="89"/>
        <end position="128"/>
    </location>
</feature>
<keyword evidence="5" id="KW-0001">2Fe-2S</keyword>
<evidence type="ECO:0000256" key="2">
    <source>
        <dbReference type="ARBA" id="ARBA00004370"/>
    </source>
</evidence>
<protein>
    <submittedName>
        <fullName evidence="15">NADH-quinone oxidoreductase chain 3</fullName>
        <ecNumber evidence="15">1.6.5.11</ecNumber>
    </submittedName>
</protein>
<dbReference type="PROSITE" id="PS00643">
    <property type="entry name" value="COMPLEX1_75K_3"/>
    <property type="match status" value="1"/>
</dbReference>
<dbReference type="GO" id="GO:0051537">
    <property type="term" value="F:2 iron, 2 sulfur cluster binding"/>
    <property type="evidence" value="ECO:0007669"/>
    <property type="project" value="UniProtKB-KW"/>
</dbReference>
<dbReference type="PROSITE" id="PS51669">
    <property type="entry name" value="4FE4S_MOW_BIS_MGD"/>
    <property type="match status" value="1"/>
</dbReference>
<sequence>MPTAIINNQPLELKPGEQLNCIQAAQRIGYEIPSYCWHPALSVVASCRMCLVEVGDTKPDGTVVMQPKLVPGCQTPVKEGTVVIANSEKVKAAQKATLEYLLLNHPLDCPTCDQAGECFLQDYSYKYGRGYSRLQEPKNIKPDKDHIGANITLFTDRCIMCTRCVRFTREVSGTSELQVVSRGSAEQIDIFPGMPCDNKLAGNVVDLCPVGALCSKDFLYQQRVWWLKTTKSVCPNCSTGCSVDVDQNEDQLYRLTPRSNPISQGDFMCDEGRFGWKYIHSDERLTFPARRKNGEVRTRDWDDIIPSLQKALAKAVAKAPEKCAAVFSPWMTVEEAFMLAAYLRGLSPKVKLALGPVKTVGEDDTYPKDFYGKPIEPVKFTIRAEKAPNRRGVEMVLNHFGGSATTLGDLAADGAAGKLEAIYLVGGDPAGWLEPHQAAGLSKAALVILQDFLPSAISDRADFLLTGGSFAERDGSFVNYKGLAQEIGRAIRGPDGTRPDGRILWDLTGRKGLFNPAAIRKEMAEKIPAFAAFKQGALGEFGVLLNEHGAPEAHVVAKT</sequence>
<keyword evidence="9" id="KW-0411">Iron-sulfur</keyword>
<keyword evidence="4" id="KW-0004">4Fe-4S</keyword>
<dbReference type="InterPro" id="IPR001041">
    <property type="entry name" value="2Fe-2S_ferredoxin-type"/>
</dbReference>
<evidence type="ECO:0000256" key="12">
    <source>
        <dbReference type="ARBA" id="ARBA00034078"/>
    </source>
</evidence>
<dbReference type="InterPro" id="IPR054351">
    <property type="entry name" value="NADH_UbQ_OxRdtase_ferredoxin"/>
</dbReference>
<evidence type="ECO:0000313" key="16">
    <source>
        <dbReference type="Proteomes" id="UP000317909"/>
    </source>
</evidence>
<evidence type="ECO:0000259" key="14">
    <source>
        <dbReference type="PROSITE" id="PS51839"/>
    </source>
</evidence>
<dbReference type="GO" id="GO:0008137">
    <property type="term" value="F:NADH dehydrogenase (ubiquinone) activity"/>
    <property type="evidence" value="ECO:0007669"/>
    <property type="project" value="InterPro"/>
</dbReference>
<evidence type="ECO:0000256" key="4">
    <source>
        <dbReference type="ARBA" id="ARBA00022485"/>
    </source>
</evidence>
<keyword evidence="7" id="KW-1278">Translocase</keyword>
<evidence type="ECO:0000256" key="7">
    <source>
        <dbReference type="ARBA" id="ARBA00022967"/>
    </source>
</evidence>
<dbReference type="PROSITE" id="PS00641">
    <property type="entry name" value="COMPLEX1_75K_1"/>
    <property type="match status" value="1"/>
</dbReference>
<evidence type="ECO:0000256" key="10">
    <source>
        <dbReference type="ARBA" id="ARBA00023027"/>
    </source>
</evidence>
<dbReference type="CDD" id="cd00207">
    <property type="entry name" value="fer2"/>
    <property type="match status" value="1"/>
</dbReference>
<dbReference type="SMART" id="SM00929">
    <property type="entry name" value="NADH-G_4Fe-4S_3"/>
    <property type="match status" value="1"/>
</dbReference>
<dbReference type="Gene3D" id="3.30.70.20">
    <property type="match status" value="1"/>
</dbReference>
<keyword evidence="11" id="KW-0472">Membrane</keyword>
<proteinExistence type="inferred from homology"/>
<gene>
    <name evidence="15" type="primary">nqo3</name>
    <name evidence="15" type="ORF">I41_14790</name>
</gene>
<dbReference type="Gene3D" id="3.10.20.740">
    <property type="match status" value="1"/>
</dbReference>
<dbReference type="InterPro" id="IPR036010">
    <property type="entry name" value="2Fe-2S_ferredoxin-like_sf"/>
</dbReference>
<dbReference type="AlphaFoldDB" id="A0A517TVC6"/>
<evidence type="ECO:0000313" key="15">
    <source>
        <dbReference type="EMBL" id="QDT72307.1"/>
    </source>
</evidence>
<evidence type="ECO:0000256" key="5">
    <source>
        <dbReference type="ARBA" id="ARBA00022714"/>
    </source>
</evidence>
<keyword evidence="16" id="KW-1185">Reference proteome</keyword>
<keyword evidence="10" id="KW-0520">NAD</keyword>
<dbReference type="GO" id="GO:0051539">
    <property type="term" value="F:4 iron, 4 sulfur cluster binding"/>
    <property type="evidence" value="ECO:0007669"/>
    <property type="project" value="UniProtKB-KW"/>
</dbReference>
<dbReference type="SUPFAM" id="SSF54292">
    <property type="entry name" value="2Fe-2S ferredoxin-like"/>
    <property type="match status" value="1"/>
</dbReference>
<comment type="similarity">
    <text evidence="3">Belongs to the complex I 75 kDa subunit family.</text>
</comment>
<dbReference type="PROSITE" id="PS51839">
    <property type="entry name" value="4FE4S_HC3"/>
    <property type="match status" value="1"/>
</dbReference>
<evidence type="ECO:0000256" key="3">
    <source>
        <dbReference type="ARBA" id="ARBA00005404"/>
    </source>
</evidence>
<organism evidence="15 16">
    <name type="scientific">Lacipirellula limnantheis</name>
    <dbReference type="NCBI Taxonomy" id="2528024"/>
    <lineage>
        <taxon>Bacteria</taxon>
        <taxon>Pseudomonadati</taxon>
        <taxon>Planctomycetota</taxon>
        <taxon>Planctomycetia</taxon>
        <taxon>Pirellulales</taxon>
        <taxon>Lacipirellulaceae</taxon>
        <taxon>Lacipirellula</taxon>
    </lineage>
</organism>
<dbReference type="SUPFAM" id="SSF54862">
    <property type="entry name" value="4Fe-4S ferredoxins"/>
    <property type="match status" value="1"/>
</dbReference>
<dbReference type="InterPro" id="IPR050123">
    <property type="entry name" value="Prok_molybdopt-oxidoreductase"/>
</dbReference>
<dbReference type="GO" id="GO:0042773">
    <property type="term" value="P:ATP synthesis coupled electron transport"/>
    <property type="evidence" value="ECO:0007669"/>
    <property type="project" value="InterPro"/>
</dbReference>
<dbReference type="FunFam" id="3.10.20.740:FF:000004">
    <property type="entry name" value="NADH-quinone oxidoreductase"/>
    <property type="match status" value="1"/>
</dbReference>
<comment type="subcellular location">
    <subcellularLocation>
        <location evidence="2">Membrane</location>
    </subcellularLocation>
</comment>
<dbReference type="PANTHER" id="PTHR43105">
    <property type="entry name" value="RESPIRATORY NITRATE REDUCTASE"/>
    <property type="match status" value="1"/>
</dbReference>
<dbReference type="Gene3D" id="2.20.25.90">
    <property type="entry name" value="ADC-like domains"/>
    <property type="match status" value="1"/>
</dbReference>
<dbReference type="GO" id="GO:0046872">
    <property type="term" value="F:metal ion binding"/>
    <property type="evidence" value="ECO:0007669"/>
    <property type="project" value="UniProtKB-KW"/>
</dbReference>
<dbReference type="GO" id="GO:0048038">
    <property type="term" value="F:quinone binding"/>
    <property type="evidence" value="ECO:0007669"/>
    <property type="project" value="UniProtKB-KW"/>
</dbReference>
<dbReference type="RefSeq" id="WP_145431892.1">
    <property type="nucleotide sequence ID" value="NZ_CP036339.1"/>
</dbReference>
<evidence type="ECO:0000256" key="1">
    <source>
        <dbReference type="ARBA" id="ARBA00001966"/>
    </source>
</evidence>
<evidence type="ECO:0000256" key="8">
    <source>
        <dbReference type="ARBA" id="ARBA00023004"/>
    </source>
</evidence>
<accession>A0A517TVC6</accession>
<dbReference type="Gene3D" id="3.40.50.740">
    <property type="match status" value="1"/>
</dbReference>
<dbReference type="FunFam" id="3.30.70.20:FF:000002">
    <property type="entry name" value="NADH-ubiquinone oxidoreductase 75 kDa subunit"/>
    <property type="match status" value="1"/>
</dbReference>
<evidence type="ECO:0000259" key="13">
    <source>
        <dbReference type="PROSITE" id="PS51669"/>
    </source>
</evidence>
<dbReference type="InterPro" id="IPR006963">
    <property type="entry name" value="Mopterin_OxRdtase_4Fe-4S_dom"/>
</dbReference>
<dbReference type="Pfam" id="PF04879">
    <property type="entry name" value="Molybdop_Fe4S4"/>
    <property type="match status" value="1"/>
</dbReference>
<dbReference type="GO" id="GO:0003954">
    <property type="term" value="F:NADH dehydrogenase activity"/>
    <property type="evidence" value="ECO:0007669"/>
    <property type="project" value="TreeGrafter"/>
</dbReference>
<dbReference type="PROSITE" id="PS00551">
    <property type="entry name" value="MOLYBDOPTERIN_PROK_1"/>
    <property type="match status" value="1"/>
</dbReference>
<dbReference type="Pfam" id="PF13510">
    <property type="entry name" value="Fer2_4"/>
    <property type="match status" value="1"/>
</dbReference>
<dbReference type="PANTHER" id="PTHR43105:SF13">
    <property type="entry name" value="NADH-UBIQUINONE OXIDOREDUCTASE 75 KDA SUBUNIT, MITOCHONDRIAL"/>
    <property type="match status" value="1"/>
</dbReference>
<comment type="cofactor">
    <cofactor evidence="12">
        <name>[2Fe-2S] cluster</name>
        <dbReference type="ChEBI" id="CHEBI:190135"/>
    </cofactor>
</comment>
<name>A0A517TVC6_9BACT</name>
<comment type="cofactor">
    <cofactor evidence="1">
        <name>[4Fe-4S] cluster</name>
        <dbReference type="ChEBI" id="CHEBI:49883"/>
    </cofactor>
</comment>
<feature type="domain" description="4Fe-4S Mo/W bis-MGD-type" evidence="13">
    <location>
        <begin position="227"/>
        <end position="283"/>
    </location>
</feature>
<dbReference type="Pfam" id="PF22117">
    <property type="entry name" value="Fer4_Nqo3"/>
    <property type="match status" value="1"/>
</dbReference>
<dbReference type="SUPFAM" id="SSF53706">
    <property type="entry name" value="Formate dehydrogenase/DMSO reductase, domains 1-3"/>
    <property type="match status" value="2"/>
</dbReference>
<dbReference type="InterPro" id="IPR000283">
    <property type="entry name" value="NADH_UbQ_OxRdtase_75kDa_su_CS"/>
</dbReference>
<dbReference type="GO" id="GO:0016020">
    <property type="term" value="C:membrane"/>
    <property type="evidence" value="ECO:0007669"/>
    <property type="project" value="UniProtKB-SubCell"/>
</dbReference>
<evidence type="ECO:0000256" key="11">
    <source>
        <dbReference type="ARBA" id="ARBA00023136"/>
    </source>
</evidence>
<dbReference type="InterPro" id="IPR027467">
    <property type="entry name" value="MopterinOxRdtase_cofactor_BS"/>
</dbReference>
<dbReference type="KEGG" id="llh:I41_14790"/>
<dbReference type="Proteomes" id="UP000317909">
    <property type="component" value="Chromosome"/>
</dbReference>
<reference evidence="15 16" key="1">
    <citation type="submission" date="2019-02" db="EMBL/GenBank/DDBJ databases">
        <title>Deep-cultivation of Planctomycetes and their phenomic and genomic characterization uncovers novel biology.</title>
        <authorList>
            <person name="Wiegand S."/>
            <person name="Jogler M."/>
            <person name="Boedeker C."/>
            <person name="Pinto D."/>
            <person name="Vollmers J."/>
            <person name="Rivas-Marin E."/>
            <person name="Kohn T."/>
            <person name="Peeters S.H."/>
            <person name="Heuer A."/>
            <person name="Rast P."/>
            <person name="Oberbeckmann S."/>
            <person name="Bunk B."/>
            <person name="Jeske O."/>
            <person name="Meyerdierks A."/>
            <person name="Storesund J.E."/>
            <person name="Kallscheuer N."/>
            <person name="Luecker S."/>
            <person name="Lage O.M."/>
            <person name="Pohl T."/>
            <person name="Merkel B.J."/>
            <person name="Hornburger P."/>
            <person name="Mueller R.-W."/>
            <person name="Bruemmer F."/>
            <person name="Labrenz M."/>
            <person name="Spormann A.M."/>
            <person name="Op den Camp H."/>
            <person name="Overmann J."/>
            <person name="Amann R."/>
            <person name="Jetten M.S.M."/>
            <person name="Mascher T."/>
            <person name="Medema M.H."/>
            <person name="Devos D.P."/>
            <person name="Kaster A.-K."/>
            <person name="Ovreas L."/>
            <person name="Rohde M."/>
            <person name="Galperin M.Y."/>
            <person name="Jogler C."/>
        </authorList>
    </citation>
    <scope>NUCLEOTIDE SEQUENCE [LARGE SCALE GENOMIC DNA]</scope>
    <source>
        <strain evidence="15 16">I41</strain>
    </source>
</reference>
<keyword evidence="8" id="KW-0408">Iron</keyword>
<keyword evidence="15" id="KW-0560">Oxidoreductase</keyword>
<evidence type="ECO:0000256" key="9">
    <source>
        <dbReference type="ARBA" id="ARBA00023014"/>
    </source>
</evidence>
<dbReference type="EMBL" id="CP036339">
    <property type="protein sequence ID" value="QDT72307.1"/>
    <property type="molecule type" value="Genomic_DNA"/>
</dbReference>
<dbReference type="Pfam" id="PF10588">
    <property type="entry name" value="NADH-G_4Fe-4S_3"/>
    <property type="match status" value="1"/>
</dbReference>
<dbReference type="OrthoDB" id="9803192at2"/>
<dbReference type="SMART" id="SM00926">
    <property type="entry name" value="Molybdop_Fe4S4"/>
    <property type="match status" value="1"/>
</dbReference>